<keyword evidence="3" id="KW-1185">Reference proteome</keyword>
<protein>
    <submittedName>
        <fullName evidence="2">Uncharacterized protein</fullName>
    </submittedName>
</protein>
<keyword evidence="1" id="KW-1133">Transmembrane helix</keyword>
<dbReference type="Proteomes" id="UP000076842">
    <property type="component" value="Unassembled WGS sequence"/>
</dbReference>
<gene>
    <name evidence="2" type="ORF">CALCODRAFT_286001</name>
</gene>
<evidence type="ECO:0000256" key="1">
    <source>
        <dbReference type="SAM" id="Phobius"/>
    </source>
</evidence>
<keyword evidence="1" id="KW-0472">Membrane</keyword>
<proteinExistence type="predicted"/>
<name>A0A165FWS1_9BASI</name>
<keyword evidence="1" id="KW-0812">Transmembrane</keyword>
<feature type="transmembrane region" description="Helical" evidence="1">
    <location>
        <begin position="20"/>
        <end position="40"/>
    </location>
</feature>
<evidence type="ECO:0000313" key="2">
    <source>
        <dbReference type="EMBL" id="KZT57302.1"/>
    </source>
</evidence>
<dbReference type="OrthoDB" id="2993276at2759"/>
<feature type="transmembrane region" description="Helical" evidence="1">
    <location>
        <begin position="52"/>
        <end position="78"/>
    </location>
</feature>
<evidence type="ECO:0000313" key="3">
    <source>
        <dbReference type="Proteomes" id="UP000076842"/>
    </source>
</evidence>
<dbReference type="AlphaFoldDB" id="A0A165FWS1"/>
<dbReference type="EMBL" id="KV423965">
    <property type="protein sequence ID" value="KZT57302.1"/>
    <property type="molecule type" value="Genomic_DNA"/>
</dbReference>
<dbReference type="InParanoid" id="A0A165FWS1"/>
<sequence>MYLFIQFGSPATKVSCTVAMYWNLASAATSCLIAWLVLALRTWALWNRQRAVGVLLACIYAGAIVAASVFTIYCFLGISTYDSTRGYPTLRGCGANDTPTAMIAAMENNAVIATYEASILILTLLRGSNYFSKPTGLLLVLYRDGT</sequence>
<accession>A0A165FWS1</accession>
<organism evidence="2 3">
    <name type="scientific">Calocera cornea HHB12733</name>
    <dbReference type="NCBI Taxonomy" id="1353952"/>
    <lineage>
        <taxon>Eukaryota</taxon>
        <taxon>Fungi</taxon>
        <taxon>Dikarya</taxon>
        <taxon>Basidiomycota</taxon>
        <taxon>Agaricomycotina</taxon>
        <taxon>Dacrymycetes</taxon>
        <taxon>Dacrymycetales</taxon>
        <taxon>Dacrymycetaceae</taxon>
        <taxon>Calocera</taxon>
    </lineage>
</organism>
<reference evidence="2 3" key="1">
    <citation type="journal article" date="2016" name="Mol. Biol. Evol.">
        <title>Comparative Genomics of Early-Diverging Mushroom-Forming Fungi Provides Insights into the Origins of Lignocellulose Decay Capabilities.</title>
        <authorList>
            <person name="Nagy L.G."/>
            <person name="Riley R."/>
            <person name="Tritt A."/>
            <person name="Adam C."/>
            <person name="Daum C."/>
            <person name="Floudas D."/>
            <person name="Sun H."/>
            <person name="Yadav J.S."/>
            <person name="Pangilinan J."/>
            <person name="Larsson K.H."/>
            <person name="Matsuura K."/>
            <person name="Barry K."/>
            <person name="Labutti K."/>
            <person name="Kuo R."/>
            <person name="Ohm R.A."/>
            <person name="Bhattacharya S.S."/>
            <person name="Shirouzu T."/>
            <person name="Yoshinaga Y."/>
            <person name="Martin F.M."/>
            <person name="Grigoriev I.V."/>
            <person name="Hibbett D.S."/>
        </authorList>
    </citation>
    <scope>NUCLEOTIDE SEQUENCE [LARGE SCALE GENOMIC DNA]</scope>
    <source>
        <strain evidence="2 3">HHB12733</strain>
    </source>
</reference>